<proteinExistence type="predicted"/>
<keyword evidence="2" id="KW-0472">Membrane</keyword>
<evidence type="ECO:0000313" key="3">
    <source>
        <dbReference type="EMBL" id="MBB5713814.1"/>
    </source>
</evidence>
<feature type="transmembrane region" description="Helical" evidence="2">
    <location>
        <begin position="89"/>
        <end position="110"/>
    </location>
</feature>
<dbReference type="EMBL" id="JACIJK010000002">
    <property type="protein sequence ID" value="MBB5713814.1"/>
    <property type="molecule type" value="Genomic_DNA"/>
</dbReference>
<feature type="compositionally biased region" description="Basic and acidic residues" evidence="1">
    <location>
        <begin position="156"/>
        <end position="171"/>
    </location>
</feature>
<dbReference type="Proteomes" id="UP000546200">
    <property type="component" value="Unassembled WGS sequence"/>
</dbReference>
<keyword evidence="2" id="KW-0812">Transmembrane</keyword>
<keyword evidence="4" id="KW-1185">Reference proteome</keyword>
<feature type="region of interest" description="Disordered" evidence="1">
    <location>
        <begin position="116"/>
        <end position="171"/>
    </location>
</feature>
<sequence>MNTRLINWIWHVRGSLALAPGQTSEDALDRLDPLFRQTGTRHERAGDTLSFRKKDQPAQDKMSVFDEGTLRVGRGPTGPVLEYHLISRALLFCFLAPVLFLCISQVTVAVGKLQKPETEAADKAKKEADAKKKAAREAKMRLNPIDQFLGAPAPEKPSKKDKDKEDGDKKPSPTAAYVFAGIFAALYLIGRVLEDKMVKTLFRKRLLGT</sequence>
<gene>
    <name evidence="3" type="ORF">FHS94_000637</name>
</gene>
<keyword evidence="2" id="KW-1133">Transmembrane helix</keyword>
<feature type="compositionally biased region" description="Basic and acidic residues" evidence="1">
    <location>
        <begin position="116"/>
        <end position="140"/>
    </location>
</feature>
<evidence type="ECO:0000256" key="2">
    <source>
        <dbReference type="SAM" id="Phobius"/>
    </source>
</evidence>
<feature type="transmembrane region" description="Helical" evidence="2">
    <location>
        <begin position="174"/>
        <end position="193"/>
    </location>
</feature>
<evidence type="ECO:0000256" key="1">
    <source>
        <dbReference type="SAM" id="MobiDB-lite"/>
    </source>
</evidence>
<evidence type="ECO:0000313" key="4">
    <source>
        <dbReference type="Proteomes" id="UP000546200"/>
    </source>
</evidence>
<protein>
    <submittedName>
        <fullName evidence="3">Uncharacterized protein</fullName>
    </submittedName>
</protein>
<name>A0A7W9BAT8_9SPHN</name>
<organism evidence="3 4">
    <name type="scientific">Sphingomonas aerophila</name>
    <dbReference type="NCBI Taxonomy" id="1344948"/>
    <lineage>
        <taxon>Bacteria</taxon>
        <taxon>Pseudomonadati</taxon>
        <taxon>Pseudomonadota</taxon>
        <taxon>Alphaproteobacteria</taxon>
        <taxon>Sphingomonadales</taxon>
        <taxon>Sphingomonadaceae</taxon>
        <taxon>Sphingomonas</taxon>
    </lineage>
</organism>
<dbReference type="RefSeq" id="WP_184054581.1">
    <property type="nucleotide sequence ID" value="NZ_JACIJK010000002.1"/>
</dbReference>
<accession>A0A7W9BAT8</accession>
<dbReference type="AlphaFoldDB" id="A0A7W9BAT8"/>
<comment type="caution">
    <text evidence="3">The sequence shown here is derived from an EMBL/GenBank/DDBJ whole genome shotgun (WGS) entry which is preliminary data.</text>
</comment>
<reference evidence="3 4" key="1">
    <citation type="submission" date="2020-08" db="EMBL/GenBank/DDBJ databases">
        <title>Genomic Encyclopedia of Type Strains, Phase IV (KMG-IV): sequencing the most valuable type-strain genomes for metagenomic binning, comparative biology and taxonomic classification.</title>
        <authorList>
            <person name="Goeker M."/>
        </authorList>
    </citation>
    <scope>NUCLEOTIDE SEQUENCE [LARGE SCALE GENOMIC DNA]</scope>
    <source>
        <strain evidence="3 4">DSM 100044</strain>
    </source>
</reference>